<gene>
    <name evidence="1" type="ORF">SGGMMB4_03485</name>
</gene>
<evidence type="ECO:0000313" key="2">
    <source>
        <dbReference type="Proteomes" id="UP000245838"/>
    </source>
</evidence>
<dbReference type="EMBL" id="LN854557">
    <property type="protein sequence ID" value="CRL45612.1"/>
    <property type="molecule type" value="Genomic_DNA"/>
</dbReference>
<sequence length="81" mass="8098">MTGEVHVNCGAGSIASLLSSNYIRLQLTGASQVAGGRAVLQNSCDGVPVQLCTSANCVTELSVGGSGVTYGSQELINLVGI</sequence>
<proteinExistence type="predicted"/>
<reference evidence="1 2" key="1">
    <citation type="submission" date="2015-05" db="EMBL/GenBank/DDBJ databases">
        <authorList>
            <person name="Goodhead I."/>
        </authorList>
    </citation>
    <scope>NUCLEOTIDE SEQUENCE [LARGE SCALE GENOMIC DNA]</scope>
    <source>
        <strain evidence="2">morsitans</strain>
    </source>
</reference>
<protein>
    <submittedName>
        <fullName evidence="1">Uncharacterized protein</fullName>
    </submittedName>
</protein>
<organism evidence="1 2">
    <name type="scientific">Sodalis glossinidius (strain morsitans)</name>
    <dbReference type="NCBI Taxonomy" id="343509"/>
    <lineage>
        <taxon>Bacteria</taxon>
        <taxon>Pseudomonadati</taxon>
        <taxon>Pseudomonadota</taxon>
        <taxon>Gammaproteobacteria</taxon>
        <taxon>Enterobacterales</taxon>
        <taxon>Bruguierivoracaceae</taxon>
        <taxon>Sodalis</taxon>
    </lineage>
</organism>
<accession>A0A193QKA2</accession>
<evidence type="ECO:0000313" key="1">
    <source>
        <dbReference type="EMBL" id="CRL45612.1"/>
    </source>
</evidence>
<dbReference type="AlphaFoldDB" id="A0A193QKA2"/>
<name>A0A193QKA2_SODGM</name>
<dbReference type="Proteomes" id="UP000245838">
    <property type="component" value="Chromosome sggmmb4_Chromosome"/>
</dbReference>